<dbReference type="InterPro" id="IPR045055">
    <property type="entry name" value="DNA2/NAM7-like"/>
</dbReference>
<feature type="region of interest" description="Disordered" evidence="9">
    <location>
        <begin position="459"/>
        <end position="478"/>
    </location>
</feature>
<keyword evidence="7" id="KW-0862">Zinc</keyword>
<sequence length="1942" mass="217036">MAPGRNRGRGRGRGRGWSLPIRNGDARPRRDEVYSQNNTGRPQQTEEQIQARSAFMQWKTLLSNDPPRDKLGAHRKLTHFWTSALRILDGNVHEWHQWLAKDLVSDEMNGLKYVRSTINFQAENETVQLDVVRSFLEVITHQKLLDCLSIEAHVGTIYSFICGSDGTRAVDFITRNCQELLILATTETNEKVRDHGKQVLRLIIEAVKELLDREMKARLNDNLGQIFDLLDQVSVKLNPDDPGGESSVVTSLRRYAGRCARLAKGLAEAQPSTIPSRSSEAQSTFPLQVSRAGGRHDNDHEDITKIRLLPTTAEIMSNDAEYLPSTNWTAPHFFDDPVLRHLDTHFRLLRHDTCGPINKLLHGFMLSKCSLSWLRKQETRAHAYSGAHLSHISADKRGLGITLSFLQPPDTRKLSLVEQRTWWESSPRLDDGVLVAFVVSNDSETSVLFFTVAPRLQDTRGSNSKTDGKAAGGKLGSKSRVLVPDKGFPKVEVKLVERTEQETKLLLRLYDEGAEGFLIEFPSIIPATFAPILRNLQTMIGRCNLAFSRWILPAGQEKQQDLSTVIPPPEYARTSGFKFQLDTIATDREPLELDPSSSLVDHEELLRVLESRTGLDRGQCEGLSGALTREYALIQGPPGTGKSYVGVQLTRALLACKSKASLGPIMVICYTNHALDQFLEHLMKVGIDKIIRIGGRSRVPVLEGKNLRIVSREGGQKSKLEQMVVGRAHGNLETYAHGLGSSLKHLHLRRKSRNCPNGDSLRHFLKVQYRSIHNQLFNADEEGFTTVGSDPLAIWLRRGLAQKNLDPVPSDTSGDIDQLIQRAEININSLTVTERQALIGAFQREALDYYSAQISTNLGQIEREQQNIKNAHQDIDLRVLRQAEIIGVTTTGLARDIEMLRLVGSKVVICEEAAEVLEAHLLSAMMPRVQHLIQIGDHQQLRPQITDYDLSLESSRGLPFQLNRSQFERRAVGEPGMAPLPLAKLNIQRRARPEISKLYRIPLYPDLKDHENVMNHPNVVGMRRNLFWLEHDHQEDKAAGQNRSTSKTNKWEVDMVVPLVRHLVRQGKYSQSDIAVLTPYAGQLRSLRKALDSEFDIFVSDRDEEALAADSHGKSDSEETTRQTEWDKMFVKKSLAETLRLATVDNFQGEEAKIIIISLVRGNPENKVGFLRTSNRVNVLLSRARDGMYIIGNSNTYLGSGVQMWRDVYQLLEDEGNVGQTISLCCERHRETPIECATPEDFHVKSPEGGCDLMCGKRLERCGHRCMAKCHSDSMHQVWNCPQACVRTRPTCSHPCPKLCGQSCGPCLVKLNGIRLPCGHIMDKVPCHIQQDLQALKCKTFVEKTVPGCKHKIKVECSTNVESGAFHCPVPCEELLACGHGCTGNCGSCTIKDYQSEEALAKRHAVCSAICQRPSSTCNHQCKRKCHGGDDCGPCRNVCEVRCPHSACGRKCSEPCTPCIEPCVWHCEHQGTCPMPCAAPCERLPCNERCTKTLKCGHRCPSVCGEDCRELCCHECRDKENSVVDYIEFKTYAEIDVDATPVVVLSCGHIFTAESLDGHVGMHDVYVVNRKGEYTGVKGISSDLAKPVPGCPECRRPILQFSTKRYNRVINRAVMDETTKRLLAKGRTEIQALETEFCRIQEYLQKSRDRVAVKIMIPEELSRILQSRYDQAFKLINRAKALQENTGTQNQPAKKLGDAINQRRRLQGAIDPIDDRPSARHIFTVEKEIFYSAAIILYQMQDVKLRDTVSIRSRVRDVAKPQQQQAEAPITNATINALQTCARLIGESTADKFPRASVQLTLCYANMTKALEAHAGGGDKVAELADKARALLEAAHRLCRELRFEGAQQLGATVEDTLRLFEDRYEAVTAEELDDIKSAMVSGPGGIATHSGHWYKCENGHPFAIGECGMPMELARCPECGANIGGQNHNAVAGVERASEME</sequence>
<feature type="compositionally biased region" description="Basic and acidic residues" evidence="9">
    <location>
        <begin position="24"/>
        <end position="33"/>
    </location>
</feature>
<dbReference type="GO" id="GO:0005737">
    <property type="term" value="C:cytoplasm"/>
    <property type="evidence" value="ECO:0007669"/>
    <property type="project" value="UniProtKB-SubCell"/>
</dbReference>
<evidence type="ECO:0000256" key="3">
    <source>
        <dbReference type="ARBA" id="ARBA00022723"/>
    </source>
</evidence>
<keyword evidence="8" id="KW-0391">Immunity</keyword>
<dbReference type="PANTHER" id="PTHR10887">
    <property type="entry name" value="DNA2/NAM7 HELICASE FAMILY"/>
    <property type="match status" value="1"/>
</dbReference>
<dbReference type="CDD" id="cd18808">
    <property type="entry name" value="SF1_C_Upf1"/>
    <property type="match status" value="1"/>
</dbReference>
<dbReference type="GO" id="GO:0031048">
    <property type="term" value="P:regulatory ncRNA-mediated heterochromatin formation"/>
    <property type="evidence" value="ECO:0007669"/>
    <property type="project" value="TreeGrafter"/>
</dbReference>
<dbReference type="InterPro" id="IPR046439">
    <property type="entry name" value="ZF_RZ_dom"/>
</dbReference>
<dbReference type="InterPro" id="IPR000967">
    <property type="entry name" value="Znf_NFX1"/>
</dbReference>
<dbReference type="InterPro" id="IPR041679">
    <property type="entry name" value="DNA2/NAM7-like_C"/>
</dbReference>
<evidence type="ECO:0000256" key="5">
    <source>
        <dbReference type="ARBA" id="ARBA00022771"/>
    </source>
</evidence>
<dbReference type="Pfam" id="PF13086">
    <property type="entry name" value="AAA_11"/>
    <property type="match status" value="1"/>
</dbReference>
<dbReference type="CDD" id="cd17936">
    <property type="entry name" value="EEXXEc_NFX1"/>
    <property type="match status" value="1"/>
</dbReference>
<keyword evidence="6" id="KW-0547">Nucleotide-binding</keyword>
<reference evidence="11 12" key="1">
    <citation type="journal article" date="2019" name="Mol. Biol. Evol.">
        <title>Blast fungal genomes show frequent chromosomal changes, gene gains and losses, and effector gene turnover.</title>
        <authorList>
            <person name="Gomez Luciano L.B."/>
            <person name="Jason Tsai I."/>
            <person name="Chuma I."/>
            <person name="Tosa Y."/>
            <person name="Chen Y.H."/>
            <person name="Li J.Y."/>
            <person name="Li M.Y."/>
            <person name="Jade Lu M.Y."/>
            <person name="Nakayashiki H."/>
            <person name="Li W.H."/>
        </authorList>
    </citation>
    <scope>NUCLEOTIDE SEQUENCE [LARGE SCALE GENOMIC DNA]</scope>
    <source>
        <strain evidence="11">MZ5-1-6</strain>
    </source>
</reference>
<keyword evidence="6" id="KW-0067">ATP-binding</keyword>
<evidence type="ECO:0000313" key="12">
    <source>
        <dbReference type="Proteomes" id="UP000294847"/>
    </source>
</evidence>
<dbReference type="GO" id="GO:0004386">
    <property type="term" value="F:helicase activity"/>
    <property type="evidence" value="ECO:0007669"/>
    <property type="project" value="InterPro"/>
</dbReference>
<dbReference type="InterPro" id="IPR041677">
    <property type="entry name" value="DNA2/NAM7_AAA_11"/>
</dbReference>
<dbReference type="GO" id="GO:0008270">
    <property type="term" value="F:zinc ion binding"/>
    <property type="evidence" value="ECO:0007669"/>
    <property type="project" value="UniProtKB-KW"/>
</dbReference>
<dbReference type="GO" id="GO:0031380">
    <property type="term" value="C:nuclear RNA-directed RNA polymerase complex"/>
    <property type="evidence" value="ECO:0007669"/>
    <property type="project" value="TreeGrafter"/>
</dbReference>
<evidence type="ECO:0000256" key="7">
    <source>
        <dbReference type="ARBA" id="ARBA00022833"/>
    </source>
</evidence>
<dbReference type="Pfam" id="PF20173">
    <property type="entry name" value="ZnF_RZ-type"/>
    <property type="match status" value="1"/>
</dbReference>
<name>A0A4V1C4X5_PYROR</name>
<evidence type="ECO:0000256" key="2">
    <source>
        <dbReference type="ARBA" id="ARBA00022490"/>
    </source>
</evidence>
<proteinExistence type="predicted"/>
<dbReference type="Proteomes" id="UP000294847">
    <property type="component" value="Chromosome 1"/>
</dbReference>
<keyword evidence="4" id="KW-0677">Repeat</keyword>
<evidence type="ECO:0000256" key="1">
    <source>
        <dbReference type="ARBA" id="ARBA00004496"/>
    </source>
</evidence>
<dbReference type="PROSITE" id="PS51981">
    <property type="entry name" value="ZF_RZ"/>
    <property type="match status" value="1"/>
</dbReference>
<feature type="domain" description="RZ-type" evidence="10">
    <location>
        <begin position="1868"/>
        <end position="1942"/>
    </location>
</feature>
<dbReference type="SUPFAM" id="SSF52540">
    <property type="entry name" value="P-loop containing nucleoside triphosphate hydrolases"/>
    <property type="match status" value="1"/>
</dbReference>
<keyword evidence="2" id="KW-0963">Cytoplasm</keyword>
<dbReference type="InterPro" id="IPR047187">
    <property type="entry name" value="SF1_C_Upf1"/>
</dbReference>
<feature type="compositionally biased region" description="Polar residues" evidence="9">
    <location>
        <begin position="34"/>
        <end position="47"/>
    </location>
</feature>
<dbReference type="SMART" id="SM00438">
    <property type="entry name" value="ZnF_NFX"/>
    <property type="match status" value="4"/>
</dbReference>
<dbReference type="InterPro" id="IPR027417">
    <property type="entry name" value="P-loop_NTPase"/>
</dbReference>
<comment type="subcellular location">
    <subcellularLocation>
        <location evidence="1">Cytoplasm</location>
    </subcellularLocation>
</comment>
<keyword evidence="6" id="KW-0378">Hydrolase</keyword>
<evidence type="ECO:0000256" key="4">
    <source>
        <dbReference type="ARBA" id="ARBA00022737"/>
    </source>
</evidence>
<keyword evidence="3" id="KW-0479">Metal-binding</keyword>
<evidence type="ECO:0000256" key="8">
    <source>
        <dbReference type="ARBA" id="ARBA00022859"/>
    </source>
</evidence>
<dbReference type="FunFam" id="3.40.50.300:FF:001660">
    <property type="entry name" value="NF-X1 finger and helicase protein, putative"/>
    <property type="match status" value="1"/>
</dbReference>
<organism evidence="11 12">
    <name type="scientific">Pyricularia oryzae</name>
    <name type="common">Rice blast fungus</name>
    <name type="synonym">Magnaporthe oryzae</name>
    <dbReference type="NCBI Taxonomy" id="318829"/>
    <lineage>
        <taxon>Eukaryota</taxon>
        <taxon>Fungi</taxon>
        <taxon>Dikarya</taxon>
        <taxon>Ascomycota</taxon>
        <taxon>Pezizomycotina</taxon>
        <taxon>Sordariomycetes</taxon>
        <taxon>Sordariomycetidae</taxon>
        <taxon>Magnaporthales</taxon>
        <taxon>Pyriculariaceae</taxon>
        <taxon>Pyricularia</taxon>
    </lineage>
</organism>
<dbReference type="PANTHER" id="PTHR10887:SF445">
    <property type="entry name" value="NFX1-TYPE ZINC FINGER-CONTAINING PROTEIN 1"/>
    <property type="match status" value="1"/>
</dbReference>
<dbReference type="CDD" id="cd06008">
    <property type="entry name" value="NF-X1-zinc-finger"/>
    <property type="match status" value="2"/>
</dbReference>
<keyword evidence="6" id="KW-0347">Helicase</keyword>
<gene>
    <name evidence="11" type="ORF">PoMZ_10104</name>
</gene>
<evidence type="ECO:0000256" key="6">
    <source>
        <dbReference type="ARBA" id="ARBA00022806"/>
    </source>
</evidence>
<feature type="region of interest" description="Disordered" evidence="9">
    <location>
        <begin position="1"/>
        <end position="47"/>
    </location>
</feature>
<evidence type="ECO:0000256" key="9">
    <source>
        <dbReference type="SAM" id="MobiDB-lite"/>
    </source>
</evidence>
<dbReference type="EMBL" id="CP034204">
    <property type="protein sequence ID" value="QBZ54405.1"/>
    <property type="molecule type" value="Genomic_DNA"/>
</dbReference>
<dbReference type="Gene3D" id="3.40.50.300">
    <property type="entry name" value="P-loop containing nucleotide triphosphate hydrolases"/>
    <property type="match status" value="2"/>
</dbReference>
<keyword evidence="5" id="KW-0863">Zinc-finger</keyword>
<dbReference type="Pfam" id="PF13087">
    <property type="entry name" value="AAA_12"/>
    <property type="match status" value="1"/>
</dbReference>
<accession>A0A4V1C4X5</accession>
<evidence type="ECO:0000259" key="10">
    <source>
        <dbReference type="PROSITE" id="PS51981"/>
    </source>
</evidence>
<dbReference type="GO" id="GO:0002376">
    <property type="term" value="P:immune system process"/>
    <property type="evidence" value="ECO:0007669"/>
    <property type="project" value="UniProtKB-KW"/>
</dbReference>
<feature type="compositionally biased region" description="Basic residues" evidence="9">
    <location>
        <begin position="1"/>
        <end position="14"/>
    </location>
</feature>
<evidence type="ECO:0000313" key="11">
    <source>
        <dbReference type="EMBL" id="QBZ54405.1"/>
    </source>
</evidence>
<protein>
    <recommendedName>
        <fullName evidence="10">RZ-type domain-containing protein</fullName>
    </recommendedName>
</protein>